<proteinExistence type="predicted"/>
<gene>
    <name evidence="2" type="ORF">ED312_11920</name>
</gene>
<dbReference type="Pfam" id="PF14107">
    <property type="entry name" value="DUF4280"/>
    <property type="match status" value="1"/>
</dbReference>
<keyword evidence="1" id="KW-0812">Transmembrane</keyword>
<feature type="transmembrane region" description="Helical" evidence="1">
    <location>
        <begin position="60"/>
        <end position="82"/>
    </location>
</feature>
<accession>A0A3N0EDM3</accession>
<dbReference type="RefSeq" id="WP_123216243.1">
    <property type="nucleotide sequence ID" value="NZ_RJTM01000085.1"/>
</dbReference>
<protein>
    <submittedName>
        <fullName evidence="2">DUF4280 domain-containing protein</fullName>
    </submittedName>
</protein>
<organism evidence="2 3">
    <name type="scientific">Sinomicrobium pectinilyticum</name>
    <dbReference type="NCBI Taxonomy" id="1084421"/>
    <lineage>
        <taxon>Bacteria</taxon>
        <taxon>Pseudomonadati</taxon>
        <taxon>Bacteroidota</taxon>
        <taxon>Flavobacteriia</taxon>
        <taxon>Flavobacteriales</taxon>
        <taxon>Flavobacteriaceae</taxon>
        <taxon>Sinomicrobium</taxon>
    </lineage>
</organism>
<keyword evidence="3" id="KW-1185">Reference proteome</keyword>
<evidence type="ECO:0000313" key="3">
    <source>
        <dbReference type="Proteomes" id="UP000267469"/>
    </source>
</evidence>
<dbReference type="InterPro" id="IPR025460">
    <property type="entry name" value="DUF4280"/>
</dbReference>
<sequence>MSVPYIPENTKVVCTLQTDSSPKELIITRGKVSVIKKSEDTPLLTEKDLNINEQFACKNAANAMASFFAIAAGIVVGAALIASGPVGWVVAGVAAAGFAAAGTYHATQIKHKCSPGLEAGQWNFTHHSVKLDGHPAITQISILSCNEGGILSPIIDPAVAQQAAEAIASNNKKEIGVNAAASFVTGLFLPFGVSGVAGASTLGLKFLGGAKMAGGFVFGIAFMQGATWLQSDYTRSHSLPENEAYDRMNEVESGTFTDAFSIPDDPSDLSNILDPIELQQAIKSGQLAGLDARMQNRLSHIEGLSRQRLLRDPEAKQLLAELKEGKHPQLRQAITNFNNRRINPTMRNQMNTANRQNMTNNLKDMGRSGVTGVMYFAPFAAKYFSEEARITMAEALTADTQSGGNIIATQV</sequence>
<feature type="transmembrane region" description="Helical" evidence="1">
    <location>
        <begin position="88"/>
        <end position="107"/>
    </location>
</feature>
<dbReference type="Proteomes" id="UP000267469">
    <property type="component" value="Unassembled WGS sequence"/>
</dbReference>
<evidence type="ECO:0000313" key="2">
    <source>
        <dbReference type="EMBL" id="RNL85957.1"/>
    </source>
</evidence>
<comment type="caution">
    <text evidence="2">The sequence shown here is derived from an EMBL/GenBank/DDBJ whole genome shotgun (WGS) entry which is preliminary data.</text>
</comment>
<evidence type="ECO:0000256" key="1">
    <source>
        <dbReference type="SAM" id="Phobius"/>
    </source>
</evidence>
<reference evidence="2 3" key="1">
    <citation type="submission" date="2018-10" db="EMBL/GenBank/DDBJ databases">
        <title>Sinomicrobium pectinilyticum sp. nov., a pectinase-producing bacterium isolated from alkaline and saline soil, and emended description of the genus Sinomicrobium.</title>
        <authorList>
            <person name="Cheng B."/>
            <person name="Li C."/>
            <person name="Lai Q."/>
            <person name="Du M."/>
            <person name="Shao Z."/>
            <person name="Xu P."/>
            <person name="Yang C."/>
        </authorList>
    </citation>
    <scope>NUCLEOTIDE SEQUENCE [LARGE SCALE GENOMIC DNA]</scope>
    <source>
        <strain evidence="2 3">5DNS001</strain>
    </source>
</reference>
<feature type="transmembrane region" description="Helical" evidence="1">
    <location>
        <begin position="212"/>
        <end position="229"/>
    </location>
</feature>
<keyword evidence="1" id="KW-1133">Transmembrane helix</keyword>
<dbReference type="AlphaFoldDB" id="A0A3N0EDM3"/>
<dbReference type="EMBL" id="RJTM01000085">
    <property type="protein sequence ID" value="RNL85957.1"/>
    <property type="molecule type" value="Genomic_DNA"/>
</dbReference>
<dbReference type="OrthoDB" id="742917at2"/>
<feature type="transmembrane region" description="Helical" evidence="1">
    <location>
        <begin position="179"/>
        <end position="200"/>
    </location>
</feature>
<name>A0A3N0EDM3_SINP1</name>
<keyword evidence="1" id="KW-0472">Membrane</keyword>